<evidence type="ECO:0000256" key="2">
    <source>
        <dbReference type="SAM" id="Phobius"/>
    </source>
</evidence>
<keyword evidence="2" id="KW-1133">Transmembrane helix</keyword>
<evidence type="ECO:0000313" key="4">
    <source>
        <dbReference type="Proteomes" id="UP001597052"/>
    </source>
</evidence>
<protein>
    <submittedName>
        <fullName evidence="3">Uncharacterized protein</fullName>
    </submittedName>
</protein>
<dbReference type="EMBL" id="JBHUDM010000001">
    <property type="protein sequence ID" value="MFD1640478.1"/>
    <property type="molecule type" value="Genomic_DNA"/>
</dbReference>
<feature type="transmembrane region" description="Helical" evidence="2">
    <location>
        <begin position="36"/>
        <end position="55"/>
    </location>
</feature>
<keyword evidence="4" id="KW-1185">Reference proteome</keyword>
<keyword evidence="2" id="KW-0812">Transmembrane</keyword>
<reference evidence="3 4" key="1">
    <citation type="journal article" date="2019" name="Int. J. Syst. Evol. Microbiol.">
        <title>The Global Catalogue of Microorganisms (GCM) 10K type strain sequencing project: providing services to taxonomists for standard genome sequencing and annotation.</title>
        <authorList>
            <consortium name="The Broad Institute Genomics Platform"/>
            <consortium name="The Broad Institute Genome Sequencing Center for Infectious Disease"/>
            <person name="Wu L."/>
            <person name="Ma J."/>
        </authorList>
    </citation>
    <scope>NUCLEOTIDE SEQUENCE [LARGE SCALE GENOMIC DNA]</scope>
    <source>
        <strain evidence="3 4">CGMCC 1.10593</strain>
    </source>
</reference>
<accession>A0ABD6D5T6</accession>
<keyword evidence="2" id="KW-0472">Membrane</keyword>
<organism evidence="3 4">
    <name type="scientific">Halohasta litorea</name>
    <dbReference type="NCBI Taxonomy" id="869891"/>
    <lineage>
        <taxon>Archaea</taxon>
        <taxon>Methanobacteriati</taxon>
        <taxon>Methanobacteriota</taxon>
        <taxon>Stenosarchaea group</taxon>
        <taxon>Halobacteria</taxon>
        <taxon>Halobacteriales</taxon>
        <taxon>Haloferacaceae</taxon>
        <taxon>Halohasta</taxon>
    </lineage>
</organism>
<proteinExistence type="predicted"/>
<dbReference type="Proteomes" id="UP001597052">
    <property type="component" value="Unassembled WGS sequence"/>
</dbReference>
<gene>
    <name evidence="3" type="ORF">ACFSBW_01135</name>
</gene>
<feature type="region of interest" description="Disordered" evidence="1">
    <location>
        <begin position="1"/>
        <end position="27"/>
    </location>
</feature>
<dbReference type="AlphaFoldDB" id="A0ABD6D5T6"/>
<dbReference type="RefSeq" id="WP_256397482.1">
    <property type="nucleotide sequence ID" value="NZ_JANHDJ010000007.1"/>
</dbReference>
<evidence type="ECO:0000256" key="1">
    <source>
        <dbReference type="SAM" id="MobiDB-lite"/>
    </source>
</evidence>
<sequence>MSDDTQEEQTDRSQQNIHNPHRVGQIDPSFRNDKHYIGLNTALVLLVISVLIHVSDLYSSIIAGSVFVLAILVAVVSFPYNSFQEE</sequence>
<feature type="transmembrane region" description="Helical" evidence="2">
    <location>
        <begin position="61"/>
        <end position="80"/>
    </location>
</feature>
<name>A0ABD6D5T6_9EURY</name>
<evidence type="ECO:0000313" key="3">
    <source>
        <dbReference type="EMBL" id="MFD1640478.1"/>
    </source>
</evidence>
<comment type="caution">
    <text evidence="3">The sequence shown here is derived from an EMBL/GenBank/DDBJ whole genome shotgun (WGS) entry which is preliminary data.</text>
</comment>